<feature type="compositionally biased region" description="Low complexity" evidence="7">
    <location>
        <begin position="308"/>
        <end position="317"/>
    </location>
</feature>
<keyword evidence="4" id="KW-0833">Ubl conjugation pathway</keyword>
<proteinExistence type="predicted"/>
<comment type="caution">
    <text evidence="9">The sequence shown here is derived from an EMBL/GenBank/DDBJ whole genome shotgun (WGS) entry which is preliminary data.</text>
</comment>
<feature type="compositionally biased region" description="Polar residues" evidence="7">
    <location>
        <begin position="86"/>
        <end position="106"/>
    </location>
</feature>
<dbReference type="RefSeq" id="XP_029222334.1">
    <property type="nucleotide sequence ID" value="XM_029359421.1"/>
</dbReference>
<dbReference type="EC" id="3.4.19.12" evidence="2"/>
<feature type="compositionally biased region" description="Low complexity" evidence="7">
    <location>
        <begin position="1000"/>
        <end position="1009"/>
    </location>
</feature>
<comment type="catalytic activity">
    <reaction evidence="1">
        <text>Thiol-dependent hydrolysis of ester, thioester, amide, peptide and isopeptide bonds formed by the C-terminal Gly of ubiquitin (a 76-residue protein attached to proteins as an intracellular targeting signal).</text>
        <dbReference type="EC" id="3.4.19.12"/>
    </reaction>
</comment>
<feature type="compositionally biased region" description="Basic and acidic residues" evidence="7">
    <location>
        <begin position="805"/>
        <end position="820"/>
    </location>
</feature>
<feature type="compositionally biased region" description="Basic and acidic residues" evidence="7">
    <location>
        <begin position="628"/>
        <end position="638"/>
    </location>
</feature>
<evidence type="ECO:0000313" key="9">
    <source>
        <dbReference type="EMBL" id="PFH38325.1"/>
    </source>
</evidence>
<feature type="compositionally biased region" description="Basic residues" evidence="7">
    <location>
        <begin position="1031"/>
        <end position="1043"/>
    </location>
</feature>
<feature type="compositionally biased region" description="Low complexity" evidence="7">
    <location>
        <begin position="526"/>
        <end position="542"/>
    </location>
</feature>
<evidence type="ECO:0000256" key="2">
    <source>
        <dbReference type="ARBA" id="ARBA00012759"/>
    </source>
</evidence>
<keyword evidence="6" id="KW-0788">Thiol protease</keyword>
<feature type="compositionally biased region" description="Low complexity" evidence="7">
    <location>
        <begin position="601"/>
        <end position="623"/>
    </location>
</feature>
<dbReference type="VEuPathDB" id="ToxoDB:BESB_006660"/>
<accession>A0A2A9MK20</accession>
<dbReference type="EMBL" id="NWUJ01000001">
    <property type="protein sequence ID" value="PFH38325.1"/>
    <property type="molecule type" value="Genomic_DNA"/>
</dbReference>
<evidence type="ECO:0000259" key="8">
    <source>
        <dbReference type="Pfam" id="PF21403"/>
    </source>
</evidence>
<keyword evidence="5" id="KW-0378">Hydrolase</keyword>
<dbReference type="InterPro" id="IPR048857">
    <property type="entry name" value="OTU1_Ubl"/>
</dbReference>
<organism evidence="9 10">
    <name type="scientific">Besnoitia besnoiti</name>
    <name type="common">Apicomplexan protozoan</name>
    <dbReference type="NCBI Taxonomy" id="94643"/>
    <lineage>
        <taxon>Eukaryota</taxon>
        <taxon>Sar</taxon>
        <taxon>Alveolata</taxon>
        <taxon>Apicomplexa</taxon>
        <taxon>Conoidasida</taxon>
        <taxon>Coccidia</taxon>
        <taxon>Eucoccidiorida</taxon>
        <taxon>Eimeriorina</taxon>
        <taxon>Sarcocystidae</taxon>
        <taxon>Besnoitia</taxon>
    </lineage>
</organism>
<name>A0A2A9MK20_BESBE</name>
<feature type="compositionally biased region" description="Basic and acidic residues" evidence="7">
    <location>
        <begin position="1051"/>
        <end position="1071"/>
    </location>
</feature>
<evidence type="ECO:0000256" key="5">
    <source>
        <dbReference type="ARBA" id="ARBA00022801"/>
    </source>
</evidence>
<sequence length="1092" mass="115581">MSCGEAGGEPAALSGPAYPGGQASQNNGEQNKSPDGDEEVEITKVAETAEASQLKEGTRGAGSSDEGRRNAKATADAESGREAKNLRSTPARSAVSSDGVNGAQSSGEKDPELGKRGSLDALEGEKSGNQEGNGSPHLTAAGRDEHEGEAEKAEKGGEAKPQQFRLRVRCAPFNPVVEIASHATFQDLLAAVAKATQLPYLADTDKFSLLAGFPPKRLEPGADARLSAFLQDGEVLTPERKRASTGEKKLPIFPRQSLLMSNEASVAAATPTRRAEGRSSPRSSNIRTLSPASSSSSSRFSGRREPRSPASAAAGPRGTRGGRRAQAHSLGSTEEEVAENLVRLFTDKGTSAAERGLRKAFSLALHQRYDEVAADERWGAVQGRRFEIREGLPQPGKFTVVFYAPVAGRLDTQRTEEYTALPKPLVLIVLSQVWKSAEQVDRNNLRPYYMAHAQPMVFWNIVRHFDGDFGACFREVFPAFAVEELLERKRELSEKAKENKRQAEEAAAAREEKRLLREQQRLARAAGVKAAVSSPNAVAASPERGKQGLSAGRAEGETLAAEQAAREAAEEEESKEGDGRSVERAALPPVECVTVDDDSASESAAEAQAAAAAGDAREQATAAGQHGAKHEGREEEAKNSNQKESGRERREETELEGKTRSADRAEDGESPSAVCAEKTEESPARAEKANDSEDGRGRVKQEGDATLERCERKGAERPDNAGGANGDRGTERSPACAPKKGKARESDPAVAASEAPLPRATSSESLLADAQESAWIPSSAAAAPSSSPPTSLPAQGEAWGSQDAPAKETKTALDAFRESSVDAQRPALTQAQGGNGGGREEGEKSADAAQEDAAAVEAASEGTPARTEEADAPAGVESENRISSALRTPRKRGLPNDAAATSGRLGTALPRVIVAWAGGEAVADDELDGDYVQESEEEEEDELEGSRRRRKRQKRQNGREIKQAALATGQPRGVEPSDETPSASPAERRGWRGRRGQLTSPSEAEAPASPSQPLPASPASAAAEGEPAKGRQARGGRGARGRGRGAAATSQKRDATQQNEEEKRKEMEQRRRNLAAAAEARASQQAPSSART</sequence>
<feature type="compositionally biased region" description="Polar residues" evidence="7">
    <location>
        <begin position="22"/>
        <end position="33"/>
    </location>
</feature>
<dbReference type="Gene3D" id="3.10.20.90">
    <property type="entry name" value="Phosphatidylinositol 3-kinase Catalytic Subunit, Chain A, domain 1"/>
    <property type="match status" value="1"/>
</dbReference>
<feature type="domain" description="OTU1 Ubl" evidence="8">
    <location>
        <begin position="165"/>
        <end position="218"/>
    </location>
</feature>
<dbReference type="KEGG" id="bbes:BESB_006660"/>
<feature type="region of interest" description="Disordered" evidence="7">
    <location>
        <begin position="526"/>
        <end position="908"/>
    </location>
</feature>
<feature type="compositionally biased region" description="Low complexity" evidence="7">
    <location>
        <begin position="847"/>
        <end position="859"/>
    </location>
</feature>
<feature type="compositionally biased region" description="Low complexity" evidence="7">
    <location>
        <begin position="290"/>
        <end position="300"/>
    </location>
</feature>
<dbReference type="AlphaFoldDB" id="A0A2A9MK20"/>
<evidence type="ECO:0000256" key="1">
    <source>
        <dbReference type="ARBA" id="ARBA00000707"/>
    </source>
</evidence>
<feature type="compositionally biased region" description="Basic and acidic residues" evidence="7">
    <location>
        <begin position="677"/>
        <end position="719"/>
    </location>
</feature>
<dbReference type="Proteomes" id="UP000224006">
    <property type="component" value="Chromosome I"/>
</dbReference>
<feature type="region of interest" description="Disordered" evidence="7">
    <location>
        <begin position="921"/>
        <end position="1092"/>
    </location>
</feature>
<feature type="compositionally biased region" description="Low complexity" evidence="7">
    <location>
        <begin position="1074"/>
        <end position="1092"/>
    </location>
</feature>
<feature type="compositionally biased region" description="Basic and acidic residues" evidence="7">
    <location>
        <begin position="107"/>
        <end position="128"/>
    </location>
</feature>
<dbReference type="GeneID" id="40305729"/>
<feature type="region of interest" description="Disordered" evidence="7">
    <location>
        <begin position="1"/>
        <end position="161"/>
    </location>
</feature>
<dbReference type="Pfam" id="PF21403">
    <property type="entry name" value="OTU1_UBXL"/>
    <property type="match status" value="1"/>
</dbReference>
<evidence type="ECO:0000313" key="10">
    <source>
        <dbReference type="Proteomes" id="UP000224006"/>
    </source>
</evidence>
<evidence type="ECO:0000256" key="3">
    <source>
        <dbReference type="ARBA" id="ARBA00022670"/>
    </source>
</evidence>
<feature type="region of interest" description="Disordered" evidence="7">
    <location>
        <begin position="263"/>
        <end position="334"/>
    </location>
</feature>
<reference evidence="9 10" key="1">
    <citation type="submission" date="2017-09" db="EMBL/GenBank/DDBJ databases">
        <title>Genome sequencing of Besnoitia besnoiti strain Bb-Ger1.</title>
        <authorList>
            <person name="Schares G."/>
            <person name="Venepally P."/>
            <person name="Lorenzi H.A."/>
        </authorList>
    </citation>
    <scope>NUCLEOTIDE SEQUENCE [LARGE SCALE GENOMIC DNA]</scope>
    <source>
        <strain evidence="9 10">Bb-Ger1</strain>
    </source>
</reference>
<feature type="compositionally biased region" description="Basic residues" evidence="7">
    <location>
        <begin position="947"/>
        <end position="956"/>
    </location>
</feature>
<feature type="compositionally biased region" description="Low complexity" evidence="7">
    <location>
        <begin position="773"/>
        <end position="785"/>
    </location>
</feature>
<keyword evidence="3" id="KW-0645">Protease</keyword>
<feature type="region of interest" description="Disordered" evidence="7">
    <location>
        <begin position="493"/>
        <end position="512"/>
    </location>
</feature>
<gene>
    <name evidence="9" type="ORF">BESB_006660</name>
</gene>
<dbReference type="OrthoDB" id="333752at2759"/>
<keyword evidence="10" id="KW-1185">Reference proteome</keyword>
<evidence type="ECO:0000256" key="6">
    <source>
        <dbReference type="ARBA" id="ARBA00022807"/>
    </source>
</evidence>
<evidence type="ECO:0000256" key="7">
    <source>
        <dbReference type="SAM" id="MobiDB-lite"/>
    </source>
</evidence>
<feature type="compositionally biased region" description="Acidic residues" evidence="7">
    <location>
        <begin position="922"/>
        <end position="943"/>
    </location>
</feature>
<evidence type="ECO:0000256" key="4">
    <source>
        <dbReference type="ARBA" id="ARBA00022786"/>
    </source>
</evidence>
<feature type="compositionally biased region" description="Basic and acidic residues" evidence="7">
    <location>
        <begin position="142"/>
        <end position="158"/>
    </location>
</feature>
<feature type="compositionally biased region" description="Basic and acidic residues" evidence="7">
    <location>
        <begin position="644"/>
        <end position="667"/>
    </location>
</feature>
<protein>
    <recommendedName>
        <fullName evidence="2">ubiquitinyl hydrolase 1</fullName>
        <ecNumber evidence="2">3.4.19.12</ecNumber>
    </recommendedName>
</protein>